<evidence type="ECO:0000313" key="2">
    <source>
        <dbReference type="EMBL" id="KAJ7375546.1"/>
    </source>
</evidence>
<dbReference type="EMBL" id="MU826747">
    <property type="protein sequence ID" value="KAJ7375546.1"/>
    <property type="molecule type" value="Genomic_DNA"/>
</dbReference>
<proteinExistence type="predicted"/>
<evidence type="ECO:0000256" key="1">
    <source>
        <dbReference type="SAM" id="MobiDB-lite"/>
    </source>
</evidence>
<organism evidence="2 3">
    <name type="scientific">Desmophyllum pertusum</name>
    <dbReference type="NCBI Taxonomy" id="174260"/>
    <lineage>
        <taxon>Eukaryota</taxon>
        <taxon>Metazoa</taxon>
        <taxon>Cnidaria</taxon>
        <taxon>Anthozoa</taxon>
        <taxon>Hexacorallia</taxon>
        <taxon>Scleractinia</taxon>
        <taxon>Caryophylliina</taxon>
        <taxon>Caryophylliidae</taxon>
        <taxon>Desmophyllum</taxon>
    </lineage>
</organism>
<feature type="region of interest" description="Disordered" evidence="1">
    <location>
        <begin position="1"/>
        <end position="21"/>
    </location>
</feature>
<evidence type="ECO:0000313" key="3">
    <source>
        <dbReference type="Proteomes" id="UP001163046"/>
    </source>
</evidence>
<sequence length="110" mass="12267">MDEDLPSTEASTGITSDILEDEMIDDNNIEVAEGLKSSSDILATLPPAAEVMWKRRQKLPGYPNWYRSLCMGTSEKEEWKEGPVKHQPTVPNSTYALAHDMGRLSAVLYP</sequence>
<accession>A0A9W9Z5X0</accession>
<gene>
    <name evidence="2" type="ORF">OS493_040510</name>
</gene>
<dbReference type="Proteomes" id="UP001163046">
    <property type="component" value="Unassembled WGS sequence"/>
</dbReference>
<keyword evidence="3" id="KW-1185">Reference proteome</keyword>
<reference evidence="2" key="1">
    <citation type="submission" date="2023-01" db="EMBL/GenBank/DDBJ databases">
        <title>Genome assembly of the deep-sea coral Lophelia pertusa.</title>
        <authorList>
            <person name="Herrera S."/>
            <person name="Cordes E."/>
        </authorList>
    </citation>
    <scope>NUCLEOTIDE SEQUENCE</scope>
    <source>
        <strain evidence="2">USNM1676648</strain>
        <tissue evidence="2">Polyp</tissue>
    </source>
</reference>
<name>A0A9W9Z5X0_9CNID</name>
<protein>
    <submittedName>
        <fullName evidence="2">Uncharacterized protein</fullName>
    </submittedName>
</protein>
<dbReference type="AlphaFoldDB" id="A0A9W9Z5X0"/>
<comment type="caution">
    <text evidence="2">The sequence shown here is derived from an EMBL/GenBank/DDBJ whole genome shotgun (WGS) entry which is preliminary data.</text>
</comment>